<dbReference type="Gene3D" id="1.10.10.10">
    <property type="entry name" value="Winged helix-like DNA-binding domain superfamily/Winged helix DNA-binding domain"/>
    <property type="match status" value="1"/>
</dbReference>
<dbReference type="SMART" id="SM00421">
    <property type="entry name" value="HTH_LUXR"/>
    <property type="match status" value="1"/>
</dbReference>
<dbReference type="SUPFAM" id="SSF46894">
    <property type="entry name" value="C-terminal effector domain of the bipartite response regulators"/>
    <property type="match status" value="1"/>
</dbReference>
<dbReference type="PANTHER" id="PTHR34293">
    <property type="entry name" value="HTH-TYPE TRANSCRIPTIONAL REGULATOR TRMBL2"/>
    <property type="match status" value="1"/>
</dbReference>
<evidence type="ECO:0000313" key="2">
    <source>
        <dbReference type="EMBL" id="MFC3890702.1"/>
    </source>
</evidence>
<dbReference type="PROSITE" id="PS50043">
    <property type="entry name" value="HTH_LUXR_2"/>
    <property type="match status" value="1"/>
</dbReference>
<dbReference type="InterPro" id="IPR036388">
    <property type="entry name" value="WH-like_DNA-bd_sf"/>
</dbReference>
<dbReference type="InterPro" id="IPR016032">
    <property type="entry name" value="Sig_transdc_resp-reg_C-effctor"/>
</dbReference>
<dbReference type="InterPro" id="IPR000792">
    <property type="entry name" value="Tscrpt_reg_LuxR_C"/>
</dbReference>
<dbReference type="RefSeq" id="WP_382369027.1">
    <property type="nucleotide sequence ID" value="NZ_JBHRZI010000005.1"/>
</dbReference>
<reference evidence="3" key="1">
    <citation type="journal article" date="2019" name="Int. J. Syst. Evol. Microbiol.">
        <title>The Global Catalogue of Microorganisms (GCM) 10K type strain sequencing project: providing services to taxonomists for standard genome sequencing and annotation.</title>
        <authorList>
            <consortium name="The Broad Institute Genomics Platform"/>
            <consortium name="The Broad Institute Genome Sequencing Center for Infectious Disease"/>
            <person name="Wu L."/>
            <person name="Ma J."/>
        </authorList>
    </citation>
    <scope>NUCLEOTIDE SEQUENCE [LARGE SCALE GENOMIC DNA]</scope>
    <source>
        <strain evidence="3">CGMCC 4.7405</strain>
    </source>
</reference>
<sequence>MSSFTALGLSENDWDAYQVWLRHPSWSIEQVAARMRTSVDVVSACRDHLLRQGLLVVDPADGARLLPVGPDDVTERMLAEIQLQAERRRAGVLKAQSELSALLSFHLAERVEAPTLEVERVPSPTAAALRLDELLRAASREILVVHHGTPPCCEAGVACHVVRDRDVPVKVLYGKEDAAERLDELSADGLDARATGQVLSWTVVVDRAVGVVPADDAVLVVRNPGIVAALVCAFEHHWSTALGLADSAAPEVGERDLLLLRLLALGIKDEAIARQLGVSVRSVRRQTSALFAHLGVTSRFQAGVQAVRRGWL</sequence>
<comment type="caution">
    <text evidence="2">The sequence shown here is derived from an EMBL/GenBank/DDBJ whole genome shotgun (WGS) entry which is preliminary data.</text>
</comment>
<dbReference type="InterPro" id="IPR051797">
    <property type="entry name" value="TrmB-like"/>
</dbReference>
<gene>
    <name evidence="2" type="ORF">ACFOWZ_04400</name>
</gene>
<protein>
    <recommendedName>
        <fullName evidence="1">HTH luxR-type domain-containing protein</fullName>
    </recommendedName>
</protein>
<proteinExistence type="predicted"/>
<organism evidence="2 3">
    <name type="scientific">Lentzea rhizosphaerae</name>
    <dbReference type="NCBI Taxonomy" id="2041025"/>
    <lineage>
        <taxon>Bacteria</taxon>
        <taxon>Bacillati</taxon>
        <taxon>Actinomycetota</taxon>
        <taxon>Actinomycetes</taxon>
        <taxon>Pseudonocardiales</taxon>
        <taxon>Pseudonocardiaceae</taxon>
        <taxon>Lentzea</taxon>
    </lineage>
</organism>
<evidence type="ECO:0000313" key="3">
    <source>
        <dbReference type="Proteomes" id="UP001595690"/>
    </source>
</evidence>
<evidence type="ECO:0000259" key="1">
    <source>
        <dbReference type="PROSITE" id="PS50043"/>
    </source>
</evidence>
<feature type="domain" description="HTH luxR-type" evidence="1">
    <location>
        <begin position="245"/>
        <end position="310"/>
    </location>
</feature>
<dbReference type="Proteomes" id="UP001595690">
    <property type="component" value="Unassembled WGS sequence"/>
</dbReference>
<name>A0ABV8BKR0_9PSEU</name>
<accession>A0ABV8BKR0</accession>
<dbReference type="EMBL" id="JBHRZI010000005">
    <property type="protein sequence ID" value="MFC3890702.1"/>
    <property type="molecule type" value="Genomic_DNA"/>
</dbReference>
<keyword evidence="3" id="KW-1185">Reference proteome</keyword>
<dbReference type="PANTHER" id="PTHR34293:SF1">
    <property type="entry name" value="HTH-TYPE TRANSCRIPTIONAL REGULATOR TRMBL2"/>
    <property type="match status" value="1"/>
</dbReference>